<dbReference type="AlphaFoldDB" id="A0A543B0X0"/>
<dbReference type="FunCoup" id="A0A543B0X0">
    <property type="interactions" value="20"/>
</dbReference>
<feature type="domain" description="Tryptophan synthase beta chain-like PALP" evidence="3">
    <location>
        <begin position="25"/>
        <end position="308"/>
    </location>
</feature>
<evidence type="ECO:0000259" key="3">
    <source>
        <dbReference type="Pfam" id="PF00291"/>
    </source>
</evidence>
<comment type="caution">
    <text evidence="4">The sequence shown here is derived from an EMBL/GenBank/DDBJ whole genome shotgun (WGS) entry which is preliminary data.</text>
</comment>
<organism evidence="4 5">
    <name type="scientific">Stackebrandtia endophytica</name>
    <dbReference type="NCBI Taxonomy" id="1496996"/>
    <lineage>
        <taxon>Bacteria</taxon>
        <taxon>Bacillati</taxon>
        <taxon>Actinomycetota</taxon>
        <taxon>Actinomycetes</taxon>
        <taxon>Glycomycetales</taxon>
        <taxon>Glycomycetaceae</taxon>
        <taxon>Stackebrandtia</taxon>
    </lineage>
</organism>
<proteinExistence type="predicted"/>
<comment type="cofactor">
    <cofactor evidence="1">
        <name>pyridoxal 5'-phosphate</name>
        <dbReference type="ChEBI" id="CHEBI:597326"/>
    </cofactor>
</comment>
<dbReference type="InterPro" id="IPR036052">
    <property type="entry name" value="TrpB-like_PALP_sf"/>
</dbReference>
<accession>A0A543B0X0</accession>
<dbReference type="Pfam" id="PF00291">
    <property type="entry name" value="PALP"/>
    <property type="match status" value="1"/>
</dbReference>
<dbReference type="CDD" id="cd01561">
    <property type="entry name" value="CBS_like"/>
    <property type="match status" value="1"/>
</dbReference>
<dbReference type="Proteomes" id="UP000317043">
    <property type="component" value="Unassembled WGS sequence"/>
</dbReference>
<reference evidence="4 5" key="1">
    <citation type="submission" date="2019-06" db="EMBL/GenBank/DDBJ databases">
        <title>Sequencing the genomes of 1000 actinobacteria strains.</title>
        <authorList>
            <person name="Klenk H.-P."/>
        </authorList>
    </citation>
    <scope>NUCLEOTIDE SEQUENCE [LARGE SCALE GENOMIC DNA]</scope>
    <source>
        <strain evidence="4 5">DSM 45928</strain>
    </source>
</reference>
<evidence type="ECO:0000313" key="4">
    <source>
        <dbReference type="EMBL" id="TQL78468.1"/>
    </source>
</evidence>
<keyword evidence="5" id="KW-1185">Reference proteome</keyword>
<dbReference type="PANTHER" id="PTHR10314">
    <property type="entry name" value="CYSTATHIONINE BETA-SYNTHASE"/>
    <property type="match status" value="1"/>
</dbReference>
<dbReference type="Gene3D" id="3.40.50.1100">
    <property type="match status" value="2"/>
</dbReference>
<dbReference type="SUPFAM" id="SSF53686">
    <property type="entry name" value="Tryptophan synthase beta subunit-like PLP-dependent enzymes"/>
    <property type="match status" value="1"/>
</dbReference>
<dbReference type="EMBL" id="VFOW01000001">
    <property type="protein sequence ID" value="TQL78468.1"/>
    <property type="molecule type" value="Genomic_DNA"/>
</dbReference>
<protein>
    <submittedName>
        <fullName evidence="4">Cysteine synthase A</fullName>
    </submittedName>
</protein>
<evidence type="ECO:0000256" key="2">
    <source>
        <dbReference type="ARBA" id="ARBA00022898"/>
    </source>
</evidence>
<dbReference type="InterPro" id="IPR001926">
    <property type="entry name" value="TrpB-like_PALP"/>
</dbReference>
<keyword evidence="2" id="KW-0663">Pyridoxal phosphate</keyword>
<dbReference type="RefSeq" id="WP_246100192.1">
    <property type="nucleotide sequence ID" value="NZ_JBHTGS010000003.1"/>
</dbReference>
<dbReference type="GO" id="GO:1901605">
    <property type="term" value="P:alpha-amino acid metabolic process"/>
    <property type="evidence" value="ECO:0007669"/>
    <property type="project" value="UniProtKB-ARBA"/>
</dbReference>
<evidence type="ECO:0000313" key="5">
    <source>
        <dbReference type="Proteomes" id="UP000317043"/>
    </source>
</evidence>
<dbReference type="InParanoid" id="A0A543B0X0"/>
<sequence length="367" mass="39142">MSIVHINPALNRPLPGSSCRSPVELVGNTPVLWVSEPFASGERGFWAKLEGNNPGGIKDRAALHVVAEARRRGELAPDAPIIESTSGTFGLGLALAGTQFGHPVTVVTDPGLEPMMRSMLAAYGATVIVVPEPHPIGGWQQARRDTVTELLARHPGSWCPDQYHNPDIAGGYADLGAELVAQLGTVDILVCAVGTGGHSAGAFAELNRRCPTARLVGVDSVGSTIFGQPAATRLMRGLGSSIHPRNVDYPAFSEVHWVTPDLAVTACRRLARHRYTTGGWSVGAVCVVAGWLARTSPIGTRIAAVFCDGPARYADTVFNDDYCYTNNLIGQSMPDEPEYVTEPHEVTRWSRTTRITDPMSVEGSLTA</sequence>
<evidence type="ECO:0000256" key="1">
    <source>
        <dbReference type="ARBA" id="ARBA00001933"/>
    </source>
</evidence>
<dbReference type="InterPro" id="IPR050214">
    <property type="entry name" value="Cys_Synth/Cystath_Beta-Synth"/>
</dbReference>
<gene>
    <name evidence="4" type="ORF">FB566_4056</name>
</gene>
<name>A0A543B0X0_9ACTN</name>